<feature type="region of interest" description="Disordered" evidence="1">
    <location>
        <begin position="1"/>
        <end position="23"/>
    </location>
</feature>
<organism evidence="2">
    <name type="scientific">bioreactor metagenome</name>
    <dbReference type="NCBI Taxonomy" id="1076179"/>
    <lineage>
        <taxon>unclassified sequences</taxon>
        <taxon>metagenomes</taxon>
        <taxon>ecological metagenomes</taxon>
    </lineage>
</organism>
<accession>A0A645BGL2</accession>
<evidence type="ECO:0000313" key="2">
    <source>
        <dbReference type="EMBL" id="MPM60884.1"/>
    </source>
</evidence>
<sequence length="100" mass="10991">MIESPTRTILIPNDSEKENSQNSEEVRGLIAALRAGTRSKNLLRKAGLHAVSVYTKQFELLLGAGALEILDEELAVLRDETLYSEHTGLKIPQEGIAIFS</sequence>
<protein>
    <submittedName>
        <fullName evidence="2">Uncharacterized protein</fullName>
    </submittedName>
</protein>
<name>A0A645BGL2_9ZZZZ</name>
<dbReference type="EMBL" id="VSSQ01018036">
    <property type="protein sequence ID" value="MPM60884.1"/>
    <property type="molecule type" value="Genomic_DNA"/>
</dbReference>
<reference evidence="2" key="1">
    <citation type="submission" date="2019-08" db="EMBL/GenBank/DDBJ databases">
        <authorList>
            <person name="Kucharzyk K."/>
            <person name="Murdoch R.W."/>
            <person name="Higgins S."/>
            <person name="Loffler F."/>
        </authorList>
    </citation>
    <scope>NUCLEOTIDE SEQUENCE</scope>
</reference>
<feature type="compositionally biased region" description="Basic and acidic residues" evidence="1">
    <location>
        <begin position="14"/>
        <end position="23"/>
    </location>
</feature>
<dbReference type="AlphaFoldDB" id="A0A645BGL2"/>
<evidence type="ECO:0000256" key="1">
    <source>
        <dbReference type="SAM" id="MobiDB-lite"/>
    </source>
</evidence>
<comment type="caution">
    <text evidence="2">The sequence shown here is derived from an EMBL/GenBank/DDBJ whole genome shotgun (WGS) entry which is preliminary data.</text>
</comment>
<gene>
    <name evidence="2" type="ORF">SDC9_107738</name>
</gene>
<proteinExistence type="predicted"/>